<dbReference type="InterPro" id="IPR009068">
    <property type="entry name" value="uS15_NS1_RNA-bd_sf"/>
</dbReference>
<dbReference type="Gene3D" id="1.10.287.10">
    <property type="entry name" value="S15/NS1, RNA-binding"/>
    <property type="match status" value="1"/>
</dbReference>
<dbReference type="GO" id="GO:0003735">
    <property type="term" value="F:structural constituent of ribosome"/>
    <property type="evidence" value="ECO:0007669"/>
    <property type="project" value="InterPro"/>
</dbReference>
<evidence type="ECO:0000256" key="4">
    <source>
        <dbReference type="SAM" id="MobiDB-lite"/>
    </source>
</evidence>
<feature type="region of interest" description="Disordered" evidence="4">
    <location>
        <begin position="127"/>
        <end position="180"/>
    </location>
</feature>
<evidence type="ECO:0000256" key="2">
    <source>
        <dbReference type="ARBA" id="ARBA00022980"/>
    </source>
</evidence>
<evidence type="ECO:0000256" key="1">
    <source>
        <dbReference type="ARBA" id="ARBA00008434"/>
    </source>
</evidence>
<dbReference type="Proteomes" id="UP000002899">
    <property type="component" value="Chromosome IV"/>
</dbReference>
<evidence type="ECO:0008006" key="7">
    <source>
        <dbReference type="Google" id="ProtNLM"/>
    </source>
</evidence>
<keyword evidence="2" id="KW-0689">Ribosomal protein</keyword>
<evidence type="ECO:0000313" key="5">
    <source>
        <dbReference type="EMBL" id="CCF75437.1"/>
    </source>
</evidence>
<dbReference type="InterPro" id="IPR000589">
    <property type="entry name" value="Ribosomal_uS15"/>
</dbReference>
<dbReference type="GO" id="GO:0022627">
    <property type="term" value="C:cytosolic small ribosomal subunit"/>
    <property type="evidence" value="ECO:0007669"/>
    <property type="project" value="TreeGrafter"/>
</dbReference>
<keyword evidence="6" id="KW-1185">Reference proteome</keyword>
<proteinExistence type="inferred from homology"/>
<dbReference type="GO" id="GO:0006412">
    <property type="term" value="P:translation"/>
    <property type="evidence" value="ECO:0007669"/>
    <property type="project" value="InterPro"/>
</dbReference>
<dbReference type="PANTHER" id="PTHR23321:SF26">
    <property type="entry name" value="SMALL RIBOSOMAL SUBUNIT PROTEIN US15M"/>
    <property type="match status" value="1"/>
</dbReference>
<dbReference type="Pfam" id="PF00312">
    <property type="entry name" value="Ribosomal_S15"/>
    <property type="match status" value="1"/>
</dbReference>
<gene>
    <name evidence="5" type="ORF">BmR1_04g06200</name>
</gene>
<dbReference type="InterPro" id="IPR005290">
    <property type="entry name" value="Ribosomal_uS15_bac-type"/>
</dbReference>
<dbReference type="HAMAP" id="MF_01343_B">
    <property type="entry name" value="Ribosomal_uS15_B"/>
    <property type="match status" value="1"/>
</dbReference>
<dbReference type="RefSeq" id="XP_012649845.1">
    <property type="nucleotide sequence ID" value="XM_012794391.1"/>
</dbReference>
<dbReference type="EMBL" id="LN871599">
    <property type="protein sequence ID" value="CCF75437.1"/>
    <property type="molecule type" value="Genomic_DNA"/>
</dbReference>
<dbReference type="AlphaFoldDB" id="I7IH98"/>
<feature type="region of interest" description="Disordered" evidence="4">
    <location>
        <begin position="249"/>
        <end position="277"/>
    </location>
</feature>
<feature type="compositionally biased region" description="Polar residues" evidence="4">
    <location>
        <begin position="127"/>
        <end position="141"/>
    </location>
</feature>
<dbReference type="SUPFAM" id="SSF47060">
    <property type="entry name" value="S15/NS1 RNA-binding domain"/>
    <property type="match status" value="1"/>
</dbReference>
<dbReference type="NCBIfam" id="TIGR00952">
    <property type="entry name" value="S15_bact"/>
    <property type="match status" value="1"/>
</dbReference>
<accession>I7IH98</accession>
<organism evidence="5 6">
    <name type="scientific">Babesia microti (strain RI)</name>
    <dbReference type="NCBI Taxonomy" id="1133968"/>
    <lineage>
        <taxon>Eukaryota</taxon>
        <taxon>Sar</taxon>
        <taxon>Alveolata</taxon>
        <taxon>Apicomplexa</taxon>
        <taxon>Aconoidasida</taxon>
        <taxon>Piroplasmida</taxon>
        <taxon>Babesiidae</taxon>
        <taxon>Babesia</taxon>
    </lineage>
</organism>
<evidence type="ECO:0000256" key="3">
    <source>
        <dbReference type="ARBA" id="ARBA00023274"/>
    </source>
</evidence>
<dbReference type="OrthoDB" id="364880at2759"/>
<reference evidence="5 6" key="3">
    <citation type="journal article" date="2016" name="Sci. Rep.">
        <title>Genome-wide diversity and gene expression profiling of Babesia microti isolates identify polymorphic genes that mediate host-pathogen interactions.</title>
        <authorList>
            <person name="Silva J.C."/>
            <person name="Cornillot E."/>
            <person name="McCracken C."/>
            <person name="Usmani-Brown S."/>
            <person name="Dwivedi A."/>
            <person name="Ifeonu O.O."/>
            <person name="Crabtree J."/>
            <person name="Gotia H.T."/>
            <person name="Virji A.Z."/>
            <person name="Reynes C."/>
            <person name="Colinge J."/>
            <person name="Kumar V."/>
            <person name="Lawres L."/>
            <person name="Pazzi J.E."/>
            <person name="Pablo J.V."/>
            <person name="Hung C."/>
            <person name="Brancato J."/>
            <person name="Kumari P."/>
            <person name="Orvis J."/>
            <person name="Tretina K."/>
            <person name="Chibucos M."/>
            <person name="Ott S."/>
            <person name="Sadzewicz L."/>
            <person name="Sengamalay N."/>
            <person name="Shetty A.C."/>
            <person name="Su Q."/>
            <person name="Tallon L."/>
            <person name="Fraser C.M."/>
            <person name="Frutos R."/>
            <person name="Molina D.M."/>
            <person name="Krause P.J."/>
            <person name="Ben Mamoun C."/>
        </authorList>
    </citation>
    <scope>NUCLEOTIDE SEQUENCE [LARGE SCALE GENOMIC DNA]</scope>
    <source>
        <strain evidence="5 6">RI</strain>
    </source>
</reference>
<comment type="similarity">
    <text evidence="1">Belongs to the universal ribosomal protein uS15 family.</text>
</comment>
<keyword evidence="3" id="KW-0687">Ribonucleoprotein</keyword>
<reference evidence="5 6" key="1">
    <citation type="journal article" date="2012" name="Nucleic Acids Res.">
        <title>Sequencing of the smallest Apicomplexan genome from the human pathogen Babesia microti.</title>
        <authorList>
            <person name="Cornillot E."/>
            <person name="Hadj-Kaddour K."/>
            <person name="Dassouli A."/>
            <person name="Noel B."/>
            <person name="Ranwez V."/>
            <person name="Vacherie B."/>
            <person name="Augagneur Y."/>
            <person name="Bres V."/>
            <person name="Duclos A."/>
            <person name="Randazzo S."/>
            <person name="Carcy B."/>
            <person name="Debierre-Grockiego F."/>
            <person name="Delbecq S."/>
            <person name="Moubri-Menage K."/>
            <person name="Shams-Eldin H."/>
            <person name="Usmani-Brown S."/>
            <person name="Bringaud F."/>
            <person name="Wincker P."/>
            <person name="Vivares C.P."/>
            <person name="Schwarz R.T."/>
            <person name="Schetters T.P."/>
            <person name="Krause P.J."/>
            <person name="Gorenflot A."/>
            <person name="Berry V."/>
            <person name="Barbe V."/>
            <person name="Ben Mamoun C."/>
        </authorList>
    </citation>
    <scope>NUCLEOTIDE SEQUENCE [LARGE SCALE GENOMIC DNA]</scope>
    <source>
        <strain evidence="5 6">RI</strain>
    </source>
</reference>
<feature type="compositionally biased region" description="Polar residues" evidence="4">
    <location>
        <begin position="264"/>
        <end position="277"/>
    </location>
</feature>
<dbReference type="VEuPathDB" id="PiroplasmaDB:BmR1_04g06200"/>
<feature type="compositionally biased region" description="Basic and acidic residues" evidence="4">
    <location>
        <begin position="161"/>
        <end position="179"/>
    </location>
</feature>
<dbReference type="CDD" id="cd00353">
    <property type="entry name" value="Ribosomal_S15p_S13e"/>
    <property type="match status" value="1"/>
</dbReference>
<dbReference type="GeneID" id="24425884"/>
<dbReference type="PANTHER" id="PTHR23321">
    <property type="entry name" value="RIBOSOMAL PROTEIN S15, BACTERIAL AND ORGANELLAR"/>
    <property type="match status" value="1"/>
</dbReference>
<protein>
    <recommendedName>
        <fullName evidence="7">30S ribosomal protein S15</fullName>
    </recommendedName>
</protein>
<dbReference type="KEGG" id="bmic:BmR1_04g06200"/>
<reference evidence="5 6" key="2">
    <citation type="journal article" date="2013" name="PLoS ONE">
        <title>Whole genome mapping and re-organization of the nuclear and mitochondrial genomes of Babesia microti isolates.</title>
        <authorList>
            <person name="Cornillot E."/>
            <person name="Dassouli A."/>
            <person name="Garg A."/>
            <person name="Pachikara N."/>
            <person name="Randazzo S."/>
            <person name="Depoix D."/>
            <person name="Carcy B."/>
            <person name="Delbecq S."/>
            <person name="Frutos R."/>
            <person name="Silva J.C."/>
            <person name="Sutton R."/>
            <person name="Krause P.J."/>
            <person name="Mamoun C.B."/>
        </authorList>
    </citation>
    <scope>NUCLEOTIDE SEQUENCE [LARGE SCALE GENOMIC DNA]</scope>
    <source>
        <strain evidence="5 6">RI</strain>
    </source>
</reference>
<evidence type="ECO:0000313" key="6">
    <source>
        <dbReference type="Proteomes" id="UP000002899"/>
    </source>
</evidence>
<dbReference type="SMART" id="SM01387">
    <property type="entry name" value="Ribosomal_S15"/>
    <property type="match status" value="1"/>
</dbReference>
<sequence>MQVKGYFLLFLANPLRHQINNSKGTEFRESTATYIGENHITRNNTLNCLTKAYSTSKNVFSTSEEGERELNISGDTPLSDLYTNPGINFYEFDAIDSSDSCSYNPNFIPDSDVSSPNIQAYTHDISQTKSHLPDVSPSSKSVGPITKRPAPIDSNIISTAKGDKPLPTEEKKDTSENKKKILTGPGKGLFAKQIKCIVQDKLPHLYSARTNFVKPQNQQISHTEIAVESRTPKKLLKSAKSRVFPATELKNSPRDTSDIKLSQEAPSTSTIKKGTTYPKTTSQSIISEFNNTSVIHSDFGGEIVNDFYDTTQTVSKKEHISTSSTWDISPSQLRVKGAYFIQRYVQELREPFKRHEKDTGSCDTQVAAITARIDYLIEHVKRSPKDISAKLKLLKLAHRRRKHLAYLFKTNKQSFQRLIDTFKLYFDTKPYTYEKVLPDYVYRRRNSTKREYTKEGRSKPFISSPARFDNITLDMLIR</sequence>
<name>I7IH98_BABMR</name>